<evidence type="ECO:0000313" key="2">
    <source>
        <dbReference type="Proteomes" id="UP001597252"/>
    </source>
</evidence>
<dbReference type="EMBL" id="JBHTON010000028">
    <property type="protein sequence ID" value="MFD1485336.1"/>
    <property type="molecule type" value="Genomic_DNA"/>
</dbReference>
<dbReference type="Proteomes" id="UP001597252">
    <property type="component" value="Unassembled WGS sequence"/>
</dbReference>
<keyword evidence="2" id="KW-1185">Reference proteome</keyword>
<protein>
    <submittedName>
        <fullName evidence="1">LPXTG cell wall anchor domain-containing protein</fullName>
    </submittedName>
</protein>
<gene>
    <name evidence="1" type="ORF">ACFQ5J_08850</name>
</gene>
<sequence length="107" mass="11450">MHYEKILLGFGLLGALWFGAQPTPVAASEAGGTTIAEFNVSGSHTATTSHPALPNKYQPIDQLPGTAIVSHQPALPLTSEHTTWWWPLAGLSLVIGSAWLMPKAQRH</sequence>
<organism evidence="1 2">
    <name type="scientific">Lacticaseibacillus baoqingensis</name>
    <dbReference type="NCBI Taxonomy" id="2486013"/>
    <lineage>
        <taxon>Bacteria</taxon>
        <taxon>Bacillati</taxon>
        <taxon>Bacillota</taxon>
        <taxon>Bacilli</taxon>
        <taxon>Lactobacillales</taxon>
        <taxon>Lactobacillaceae</taxon>
        <taxon>Lacticaseibacillus</taxon>
    </lineage>
</organism>
<proteinExistence type="predicted"/>
<dbReference type="NCBIfam" id="TIGR01167">
    <property type="entry name" value="LPXTG_anchor"/>
    <property type="match status" value="1"/>
</dbReference>
<dbReference type="RefSeq" id="WP_164508482.1">
    <property type="nucleotide sequence ID" value="NZ_JBHTON010000028.1"/>
</dbReference>
<name>A0ABW4E9F2_9LACO</name>
<comment type="caution">
    <text evidence="1">The sequence shown here is derived from an EMBL/GenBank/DDBJ whole genome shotgun (WGS) entry which is preliminary data.</text>
</comment>
<accession>A0ABW4E9F2</accession>
<reference evidence="2" key="1">
    <citation type="journal article" date="2019" name="Int. J. Syst. Evol. Microbiol.">
        <title>The Global Catalogue of Microorganisms (GCM) 10K type strain sequencing project: providing services to taxonomists for standard genome sequencing and annotation.</title>
        <authorList>
            <consortium name="The Broad Institute Genomics Platform"/>
            <consortium name="The Broad Institute Genome Sequencing Center for Infectious Disease"/>
            <person name="Wu L."/>
            <person name="Ma J."/>
        </authorList>
    </citation>
    <scope>NUCLEOTIDE SEQUENCE [LARGE SCALE GENOMIC DNA]</scope>
    <source>
        <strain evidence="2">CCM 8903</strain>
    </source>
</reference>
<evidence type="ECO:0000313" key="1">
    <source>
        <dbReference type="EMBL" id="MFD1485336.1"/>
    </source>
</evidence>